<gene>
    <name evidence="1" type="ORF">D5086_028983</name>
</gene>
<name>A0ACC4AS96_POPAL</name>
<proteinExistence type="predicted"/>
<evidence type="ECO:0000313" key="1">
    <source>
        <dbReference type="EMBL" id="KAL3569093.1"/>
    </source>
</evidence>
<evidence type="ECO:0000313" key="2">
    <source>
        <dbReference type="Proteomes" id="UP000309997"/>
    </source>
</evidence>
<sequence>MEAVLMEEHHTHGVTQMREMSTGEIGRIIGRPMVIHVHAGRRNILCLRIYMQIAFFRSRLVGIGLKMDVLVKLADFSLRNVQFLWRVKGKIRLEKDAGP</sequence>
<dbReference type="Proteomes" id="UP000309997">
    <property type="component" value="Unassembled WGS sequence"/>
</dbReference>
<reference evidence="1 2" key="1">
    <citation type="journal article" date="2024" name="Plant Biotechnol. J.">
        <title>Genome and CRISPR/Cas9 system of a widespread forest tree (Populus alba) in the world.</title>
        <authorList>
            <person name="Liu Y.J."/>
            <person name="Jiang P.F."/>
            <person name="Han X.M."/>
            <person name="Li X.Y."/>
            <person name="Wang H.M."/>
            <person name="Wang Y.J."/>
            <person name="Wang X.X."/>
            <person name="Zeng Q.Y."/>
        </authorList>
    </citation>
    <scope>NUCLEOTIDE SEQUENCE [LARGE SCALE GENOMIC DNA]</scope>
    <source>
        <strain evidence="2">cv. PAL-ZL1</strain>
    </source>
</reference>
<keyword evidence="2" id="KW-1185">Reference proteome</keyword>
<comment type="caution">
    <text evidence="1">The sequence shown here is derived from an EMBL/GenBank/DDBJ whole genome shotgun (WGS) entry which is preliminary data.</text>
</comment>
<protein>
    <submittedName>
        <fullName evidence="1">Uncharacterized protein</fullName>
    </submittedName>
</protein>
<accession>A0ACC4AS96</accession>
<dbReference type="EMBL" id="RCHU02000016">
    <property type="protein sequence ID" value="KAL3569093.1"/>
    <property type="molecule type" value="Genomic_DNA"/>
</dbReference>
<organism evidence="1 2">
    <name type="scientific">Populus alba</name>
    <name type="common">White poplar</name>
    <dbReference type="NCBI Taxonomy" id="43335"/>
    <lineage>
        <taxon>Eukaryota</taxon>
        <taxon>Viridiplantae</taxon>
        <taxon>Streptophyta</taxon>
        <taxon>Embryophyta</taxon>
        <taxon>Tracheophyta</taxon>
        <taxon>Spermatophyta</taxon>
        <taxon>Magnoliopsida</taxon>
        <taxon>eudicotyledons</taxon>
        <taxon>Gunneridae</taxon>
        <taxon>Pentapetalae</taxon>
        <taxon>rosids</taxon>
        <taxon>fabids</taxon>
        <taxon>Malpighiales</taxon>
        <taxon>Salicaceae</taxon>
        <taxon>Saliceae</taxon>
        <taxon>Populus</taxon>
    </lineage>
</organism>